<dbReference type="GO" id="GO:0006281">
    <property type="term" value="P:DNA repair"/>
    <property type="evidence" value="ECO:0007669"/>
    <property type="project" value="UniProtKB-KW"/>
</dbReference>
<keyword evidence="3" id="KW-0227">DNA damage</keyword>
<dbReference type="InterPro" id="IPR003021">
    <property type="entry name" value="Rad1_Rec1_Rad17"/>
</dbReference>
<dbReference type="Gene3D" id="3.70.10.10">
    <property type="match status" value="1"/>
</dbReference>
<dbReference type="PRINTS" id="PR01245">
    <property type="entry name" value="RAD1REC1"/>
</dbReference>
<organism evidence="6 7">
    <name type="scientific">Aureobasidium vineae</name>
    <dbReference type="NCBI Taxonomy" id="2773715"/>
    <lineage>
        <taxon>Eukaryota</taxon>
        <taxon>Fungi</taxon>
        <taxon>Dikarya</taxon>
        <taxon>Ascomycota</taxon>
        <taxon>Pezizomycotina</taxon>
        <taxon>Dothideomycetes</taxon>
        <taxon>Dothideomycetidae</taxon>
        <taxon>Dothideales</taxon>
        <taxon>Saccotheciaceae</taxon>
        <taxon>Aureobasidium</taxon>
    </lineage>
</organism>
<dbReference type="GO" id="GO:0030896">
    <property type="term" value="C:checkpoint clamp complex"/>
    <property type="evidence" value="ECO:0007669"/>
    <property type="project" value="TreeGrafter"/>
</dbReference>
<protein>
    <recommendedName>
        <fullName evidence="8">DNA repair exonuclease rad1</fullName>
    </recommendedName>
</protein>
<comment type="caution">
    <text evidence="6">The sequence shown here is derived from an EMBL/GenBank/DDBJ whole genome shotgun (WGS) entry which is preliminary data.</text>
</comment>
<accession>A0A9N8J6Z0</accession>
<dbReference type="Pfam" id="PF02144">
    <property type="entry name" value="Rad1"/>
    <property type="match status" value="1"/>
</dbReference>
<name>A0A9N8J6Z0_9PEZI</name>
<comment type="similarity">
    <text evidence="2">Belongs to the rad1 family.</text>
</comment>
<proteinExistence type="inferred from homology"/>
<dbReference type="PANTHER" id="PTHR10870">
    <property type="entry name" value="CELL CYCLE CHECKPOINT PROTEIN RAD1"/>
    <property type="match status" value="1"/>
</dbReference>
<dbReference type="InterPro" id="IPR046938">
    <property type="entry name" value="DNA_clamp_sf"/>
</dbReference>
<dbReference type="GO" id="GO:0000077">
    <property type="term" value="P:DNA damage checkpoint signaling"/>
    <property type="evidence" value="ECO:0007669"/>
    <property type="project" value="InterPro"/>
</dbReference>
<reference evidence="6" key="1">
    <citation type="submission" date="2020-06" db="EMBL/GenBank/DDBJ databases">
        <authorList>
            <person name="Onetto C."/>
        </authorList>
    </citation>
    <scope>NUCLEOTIDE SEQUENCE</scope>
</reference>
<feature type="non-terminal residue" evidence="6">
    <location>
        <position position="1"/>
    </location>
</feature>
<evidence type="ECO:0000256" key="1">
    <source>
        <dbReference type="ARBA" id="ARBA00004123"/>
    </source>
</evidence>
<keyword evidence="4" id="KW-0234">DNA repair</keyword>
<evidence type="ECO:0000256" key="5">
    <source>
        <dbReference type="ARBA" id="ARBA00023242"/>
    </source>
</evidence>
<evidence type="ECO:0000256" key="4">
    <source>
        <dbReference type="ARBA" id="ARBA00023204"/>
    </source>
</evidence>
<dbReference type="EMBL" id="CAIJEN010000001">
    <property type="protein sequence ID" value="CAD0082037.1"/>
    <property type="molecule type" value="Genomic_DNA"/>
</dbReference>
<dbReference type="SUPFAM" id="SSF55979">
    <property type="entry name" value="DNA clamp"/>
    <property type="match status" value="1"/>
</dbReference>
<dbReference type="AlphaFoldDB" id="A0A9N8J6Z0"/>
<dbReference type="PANTHER" id="PTHR10870:SF0">
    <property type="entry name" value="CELL CYCLE CHECKPOINT PROTEIN RAD1"/>
    <property type="match status" value="1"/>
</dbReference>
<gene>
    <name evidence="6" type="ORF">AWRI4619_LOCUS604</name>
</gene>
<evidence type="ECO:0000256" key="3">
    <source>
        <dbReference type="ARBA" id="ARBA00022763"/>
    </source>
</evidence>
<evidence type="ECO:0008006" key="8">
    <source>
        <dbReference type="Google" id="ProtNLM"/>
    </source>
</evidence>
<evidence type="ECO:0000313" key="6">
    <source>
        <dbReference type="EMBL" id="CAD0082037.1"/>
    </source>
</evidence>
<comment type="subcellular location">
    <subcellularLocation>
        <location evidence="1">Nucleus</location>
    </subcellularLocation>
</comment>
<evidence type="ECO:0000313" key="7">
    <source>
        <dbReference type="Proteomes" id="UP000716446"/>
    </source>
</evidence>
<keyword evidence="5" id="KW-0539">Nucleus</keyword>
<evidence type="ECO:0000256" key="2">
    <source>
        <dbReference type="ARBA" id="ARBA00010991"/>
    </source>
</evidence>
<dbReference type="Proteomes" id="UP000716446">
    <property type="component" value="Unassembled WGS sequence"/>
</dbReference>
<keyword evidence="7" id="KW-1185">Reference proteome</keyword>
<sequence length="338" mass="37075">MASTNSSLFSAVSPAARDLTLLLRCIAFASKTQVRLSPEGLRFSAQETSVMEGKRFLKHFATSLFTTWSYQDPETPEDESAEDALSPPTFQISLPALLETLQIFSLGDSNAFRQQQDPYDTFTAFRQNRDANNPFSASALGSSGLCRISYENRGSPLSIQLSESDVTTNCDLTTYEAETTEDIPFDRESLALKTIMRSAHLADAISELASTNPTSLSLIASPTAPYMSLSATGPLGSATVDFNKDQDPLLLETFQCPARFRTTYNFRHIKAVYRAMVSATKVSVRADEQGVLSLQFLIEVDPTAQAEPGKEGIAFVDFRIVPQVEGELPKEDSETDDE</sequence>